<feature type="compositionally biased region" description="Basic and acidic residues" evidence="2">
    <location>
        <begin position="425"/>
        <end position="438"/>
    </location>
</feature>
<feature type="repeat" description="WD" evidence="1">
    <location>
        <begin position="1316"/>
        <end position="1344"/>
    </location>
</feature>
<dbReference type="Proteomes" id="UP001281761">
    <property type="component" value="Unassembled WGS sequence"/>
</dbReference>
<feature type="compositionally biased region" description="Polar residues" evidence="2">
    <location>
        <begin position="1090"/>
        <end position="1108"/>
    </location>
</feature>
<feature type="compositionally biased region" description="Low complexity" evidence="2">
    <location>
        <begin position="531"/>
        <end position="541"/>
    </location>
</feature>
<evidence type="ECO:0000313" key="3">
    <source>
        <dbReference type="EMBL" id="KAK2947394.1"/>
    </source>
</evidence>
<dbReference type="PANTHER" id="PTHR45532">
    <property type="entry name" value="WD REPEAT-CONTAINING PROTEIN 97"/>
    <property type="match status" value="1"/>
</dbReference>
<dbReference type="InterPro" id="IPR001680">
    <property type="entry name" value="WD40_rpt"/>
</dbReference>
<sequence>MGRGISELTYQPESDKFVVMMNQRLIRVSPDFDDSFLAVKPTETLDTLQTLGYRPPQDADEFHKQQKDMGTVMSWADIHQLFPSVPMVSQTKSDSFVLSFPSESIVSLIYVHTVHCFFISTSEPRLYVLDKEGNVVHPGGILAEEEEERKRNARQYEEMQRDEKAEKGRQKRKDEREANEKKKHFSPLKQTIAAVSEEKESSILTISPRLLAQSVMNQEQPRTRKKRRTPTSTFDYFAQPKRLSTSLVPIFSHKGGVDWTDGKGFLTNTSTRASGDDSPHRQHSLVAVSLAYNTALHILIAGFEGGNARLFKFTPNYYPHTTTLAKFRLEYIGSIGCSSRGWVTTLCSPCRVHALEETTHPSCNGDALYRQFPAHSNTIEFYTTKMDTLTQTTSHRMRNYREACPGMDSGRASSLSPKCSSPTSHHFESDLKESETDRTTDRYVKLDIFKEKRETTSNTMSELSGFLDSLRTKEFITSQRNQQDRGLRRSVEVRPKPTQHQHSLPLDSISENDEPPSHYVPSPSPRRSRSTPRASAVRRSSLQLNVVDTDHPISPPDVQTARSSKVNSPRHFQRQTPNNPHANPNSNAKAFIRHTMAALADDQLASSVLVGVESTLACINLSDRKLVWERKMAHPSRITVIVFLPQTSGMSQDFILSGGMDGSLKAWTANGDCLISLQPHVKAITSIVTLPHSCIFFTSSHDGTVKAINALTGQIISSHIFHSPINALTATLPPPAPRLRITLPLPLKCTSATQSVNPHLSPSSKQTDSIIYVSLCAATPTSLPRLSFSLPVQTWFSIDSPVHRFQPIQSYSTLKQSSISFHTANSSSNLRAIRNLHHSLAPTVMSVFFSDGSIRLFLPFHPTSLAYSLPSTVHAESLGGVCACFDSGTLFVLDTTTKSIVKLAAQSSRLSPEPHLDTETCDLIIAMSSLPLPLPEPSQTHPLFKIHTRFFRNANNAKPLGSTVYLKTTTKASKVMIPSVDSDFRLPSRSGRVSTFSTASKGGRRESKECLLCGSEDGTVSVFSAEDGRFLFSWQAAQDEQITFVEFVPNFSPFLLFPHGVVSSAQTRPMTEVPEIDSIDSTPARRRRTTVIQRSTSNFKTDSTQQQSSERDTICEQRRRDSDWNTSSRAVENKRRTGLEEAMEEGAYGDRGLIVVVTINGTVQLWDALTLTLLSTSNPPVDLKKRGVVPTSFSVLPPLVAVGFSNGAVAIVHPLSHLYPLDEERSVERVGGDPLQQQQHPLNPQSLAHLESEQMICMLPPRHNRRHAQSTPQNHSPPLNIHPHFSPSDSEPTLDLPVSYSPPVLTYTFVPRDGWHSNRVTCMSSCPSLNLFASCSVDSTIKLWCVNEELIREIFFNSISTPHLAVSFVGCDGSLCLEHCESVAIISPFDFLPPDYDPARIAVSDLPNGSKSLFPLPPPFQPHSKFIKKTARVLSSYNLSSEGLVWNVDGKTVGRVGEEEEKPTTQHSVVRSLRKSMRL</sequence>
<dbReference type="PANTHER" id="PTHR45532:SF3">
    <property type="match status" value="1"/>
</dbReference>
<feature type="region of interest" description="Disordered" evidence="2">
    <location>
        <begin position="1072"/>
        <end position="1135"/>
    </location>
</feature>
<feature type="region of interest" description="Disordered" evidence="2">
    <location>
        <begin position="1456"/>
        <end position="1479"/>
    </location>
</feature>
<feature type="region of interest" description="Disordered" evidence="2">
    <location>
        <begin position="405"/>
        <end position="438"/>
    </location>
</feature>
<gene>
    <name evidence="3" type="ORF">BLNAU_17640</name>
</gene>
<dbReference type="SUPFAM" id="SSF50978">
    <property type="entry name" value="WD40 repeat-like"/>
    <property type="match status" value="1"/>
</dbReference>
<feature type="region of interest" description="Disordered" evidence="2">
    <location>
        <begin position="477"/>
        <end position="584"/>
    </location>
</feature>
<feature type="region of interest" description="Disordered" evidence="2">
    <location>
        <begin position="145"/>
        <end position="185"/>
    </location>
</feature>
<dbReference type="InterPro" id="IPR011047">
    <property type="entry name" value="Quinoprotein_ADH-like_sf"/>
</dbReference>
<feature type="compositionally biased region" description="Basic and acidic residues" evidence="2">
    <location>
        <begin position="148"/>
        <end position="180"/>
    </location>
</feature>
<feature type="compositionally biased region" description="Low complexity" evidence="2">
    <location>
        <begin position="413"/>
        <end position="424"/>
    </location>
</feature>
<comment type="caution">
    <text evidence="3">The sequence shown here is derived from an EMBL/GenBank/DDBJ whole genome shotgun (WGS) entry which is preliminary data.</text>
</comment>
<name>A0ABQ9X937_9EUKA</name>
<dbReference type="InterPro" id="IPR036322">
    <property type="entry name" value="WD40_repeat_dom_sf"/>
</dbReference>
<proteinExistence type="predicted"/>
<dbReference type="PROSITE" id="PS50082">
    <property type="entry name" value="WD_REPEATS_2"/>
    <property type="match status" value="1"/>
</dbReference>
<dbReference type="SMART" id="SM00320">
    <property type="entry name" value="WD40"/>
    <property type="match status" value="4"/>
</dbReference>
<evidence type="ECO:0000256" key="2">
    <source>
        <dbReference type="SAM" id="MobiDB-lite"/>
    </source>
</evidence>
<organism evidence="3 4">
    <name type="scientific">Blattamonas nauphoetae</name>
    <dbReference type="NCBI Taxonomy" id="2049346"/>
    <lineage>
        <taxon>Eukaryota</taxon>
        <taxon>Metamonada</taxon>
        <taxon>Preaxostyla</taxon>
        <taxon>Oxymonadida</taxon>
        <taxon>Blattamonas</taxon>
    </lineage>
</organism>
<keyword evidence="4" id="KW-1185">Reference proteome</keyword>
<keyword evidence="1" id="KW-0853">WD repeat</keyword>
<protein>
    <submittedName>
        <fullName evidence="3">Uncharacterized protein</fullName>
    </submittedName>
</protein>
<dbReference type="Gene3D" id="2.130.10.10">
    <property type="entry name" value="YVTN repeat-like/Quinoprotein amine dehydrogenase"/>
    <property type="match status" value="3"/>
</dbReference>
<feature type="compositionally biased region" description="Basic and acidic residues" evidence="2">
    <location>
        <begin position="1109"/>
        <end position="1123"/>
    </location>
</feature>
<dbReference type="Pfam" id="PF00400">
    <property type="entry name" value="WD40"/>
    <property type="match status" value="2"/>
</dbReference>
<accession>A0ABQ9X937</accession>
<evidence type="ECO:0000256" key="1">
    <source>
        <dbReference type="PROSITE-ProRule" id="PRU00221"/>
    </source>
</evidence>
<dbReference type="InterPro" id="IPR015943">
    <property type="entry name" value="WD40/YVTN_repeat-like_dom_sf"/>
</dbReference>
<dbReference type="SUPFAM" id="SSF50998">
    <property type="entry name" value="Quinoprotein alcohol dehydrogenase-like"/>
    <property type="match status" value="1"/>
</dbReference>
<dbReference type="EMBL" id="JARBJD010000202">
    <property type="protein sequence ID" value="KAK2947394.1"/>
    <property type="molecule type" value="Genomic_DNA"/>
</dbReference>
<reference evidence="3 4" key="1">
    <citation type="journal article" date="2022" name="bioRxiv">
        <title>Genomics of Preaxostyla Flagellates Illuminates Evolutionary Transitions and the Path Towards Mitochondrial Loss.</title>
        <authorList>
            <person name="Novak L.V.F."/>
            <person name="Treitli S.C."/>
            <person name="Pyrih J."/>
            <person name="Halakuc P."/>
            <person name="Pipaliya S.V."/>
            <person name="Vacek V."/>
            <person name="Brzon O."/>
            <person name="Soukal P."/>
            <person name="Eme L."/>
            <person name="Dacks J.B."/>
            <person name="Karnkowska A."/>
            <person name="Elias M."/>
            <person name="Hampl V."/>
        </authorList>
    </citation>
    <scope>NUCLEOTIDE SEQUENCE [LARGE SCALE GENOMIC DNA]</scope>
    <source>
        <strain evidence="3">NAU3</strain>
        <tissue evidence="3">Gut</tissue>
    </source>
</reference>
<evidence type="ECO:0000313" key="4">
    <source>
        <dbReference type="Proteomes" id="UP001281761"/>
    </source>
</evidence>
<feature type="compositionally biased region" description="Basic and acidic residues" evidence="2">
    <location>
        <begin position="482"/>
        <end position="495"/>
    </location>
</feature>